<dbReference type="OrthoDB" id="6275778at2"/>
<dbReference type="InterPro" id="IPR013424">
    <property type="entry name" value="Ice-binding_C"/>
</dbReference>
<keyword evidence="1" id="KW-0732">Signal</keyword>
<dbReference type="KEGG" id="hmi:soil367_18025"/>
<dbReference type="NCBIfam" id="TIGR02595">
    <property type="entry name" value="PEP_CTERM"/>
    <property type="match status" value="1"/>
</dbReference>
<organism evidence="3 4">
    <name type="scientific">Hydrocarboniclastica marina</name>
    <dbReference type="NCBI Taxonomy" id="2259620"/>
    <lineage>
        <taxon>Bacteria</taxon>
        <taxon>Pseudomonadati</taxon>
        <taxon>Pseudomonadota</taxon>
        <taxon>Gammaproteobacteria</taxon>
        <taxon>Alteromonadales</taxon>
        <taxon>Alteromonadaceae</taxon>
        <taxon>Hydrocarboniclastica</taxon>
    </lineage>
</organism>
<evidence type="ECO:0000313" key="3">
    <source>
        <dbReference type="EMBL" id="QCF27669.1"/>
    </source>
</evidence>
<dbReference type="Pfam" id="PF07589">
    <property type="entry name" value="PEP-CTERM"/>
    <property type="match status" value="1"/>
</dbReference>
<dbReference type="RefSeq" id="WP_136550381.1">
    <property type="nucleotide sequence ID" value="NZ_CP031093.1"/>
</dbReference>
<evidence type="ECO:0000313" key="4">
    <source>
        <dbReference type="Proteomes" id="UP000298049"/>
    </source>
</evidence>
<gene>
    <name evidence="3" type="ORF">soil367_18025</name>
</gene>
<keyword evidence="4" id="KW-1185">Reference proteome</keyword>
<name>A0A4P7XKC3_9ALTE</name>
<dbReference type="EMBL" id="CP031093">
    <property type="protein sequence ID" value="QCF27669.1"/>
    <property type="molecule type" value="Genomic_DNA"/>
</dbReference>
<accession>A0A4P7XKC3</accession>
<feature type="signal peptide" evidence="1">
    <location>
        <begin position="1"/>
        <end position="24"/>
    </location>
</feature>
<dbReference type="Proteomes" id="UP000298049">
    <property type="component" value="Chromosome"/>
</dbReference>
<feature type="domain" description="Ice-binding protein C-terminal" evidence="2">
    <location>
        <begin position="233"/>
        <end position="255"/>
    </location>
</feature>
<feature type="chain" id="PRO_5020604002" evidence="1">
    <location>
        <begin position="25"/>
        <end position="258"/>
    </location>
</feature>
<protein>
    <submittedName>
        <fullName evidence="3">PEP-CTERM sorting domain-containing protein</fullName>
    </submittedName>
</protein>
<dbReference type="AlphaFoldDB" id="A0A4P7XKC3"/>
<sequence length="258" mass="25860">MTIFKRNVVAVGAAGFLFAAAADAAIVKIDESAFLAGSGLITFSEVALGTNNPTYNPADYGGGAASPTVHFGGFFQGQALGDPADCPPGAALTGCVTGTPTGPLALDPTSPATFTTEDGANPTSPVLSGTPTFAGVISILFDTDLAGVGLEGGFFDDIGGTAITAFDRSGNLIGSVTNEDLGIEFLGLVTEGNVNTIAGLQFSLVGNEPFGFAIDNLRFGTGDQIEPQEPGVSVPEPGSLALLGLGLVGLGFARRRQA</sequence>
<evidence type="ECO:0000256" key="1">
    <source>
        <dbReference type="SAM" id="SignalP"/>
    </source>
</evidence>
<reference evidence="3 4" key="1">
    <citation type="submission" date="2018-07" db="EMBL/GenBank/DDBJ databases">
        <title>Marsedoiliclastica nanhaica gen. nov. sp. nov., a novel marine hydrocarbonoclastic bacterium isolated from an in-situ enriched hydrocarbon-degrading consortium in deep-sea sediment.</title>
        <authorList>
            <person name="Dong C."/>
            <person name="Ma T."/>
            <person name="Liu R."/>
            <person name="Shao Z."/>
        </authorList>
    </citation>
    <scope>NUCLEOTIDE SEQUENCE [LARGE SCALE GENOMIC DNA]</scope>
    <source>
        <strain evidence="4">soil36-7</strain>
    </source>
</reference>
<proteinExistence type="predicted"/>
<evidence type="ECO:0000259" key="2">
    <source>
        <dbReference type="Pfam" id="PF07589"/>
    </source>
</evidence>